<feature type="region of interest" description="Disordered" evidence="2">
    <location>
        <begin position="148"/>
        <end position="389"/>
    </location>
</feature>
<dbReference type="Pfam" id="PF03134">
    <property type="entry name" value="TB2_DP1_HVA22"/>
    <property type="match status" value="1"/>
</dbReference>
<dbReference type="VEuPathDB" id="FungiDB:SPPG_04547"/>
<dbReference type="OrthoDB" id="434647at2759"/>
<dbReference type="InterPro" id="IPR004345">
    <property type="entry name" value="TB2_DP1_HVA22"/>
</dbReference>
<dbReference type="GO" id="GO:0016020">
    <property type="term" value="C:membrane"/>
    <property type="evidence" value="ECO:0007669"/>
    <property type="project" value="UniProtKB-SubCell"/>
</dbReference>
<comment type="similarity">
    <text evidence="1">Belongs to the DP1 family.</text>
</comment>
<dbReference type="Proteomes" id="UP000053201">
    <property type="component" value="Unassembled WGS sequence"/>
</dbReference>
<accession>A0A0L0HGI9</accession>
<dbReference type="EMBL" id="KQ257456">
    <property type="protein sequence ID" value="KND00213.1"/>
    <property type="molecule type" value="Genomic_DNA"/>
</dbReference>
<feature type="compositionally biased region" description="Low complexity" evidence="2">
    <location>
        <begin position="171"/>
        <end position="180"/>
    </location>
</feature>
<evidence type="ECO:0000313" key="4">
    <source>
        <dbReference type="Proteomes" id="UP000053201"/>
    </source>
</evidence>
<dbReference type="PANTHER" id="PTHR12300">
    <property type="entry name" value="HVA22-LIKE PROTEINS"/>
    <property type="match status" value="1"/>
</dbReference>
<feature type="compositionally biased region" description="Low complexity" evidence="2">
    <location>
        <begin position="328"/>
        <end position="339"/>
    </location>
</feature>
<gene>
    <name evidence="3" type="ORF">SPPG_04547</name>
</gene>
<feature type="compositionally biased region" description="Polar residues" evidence="2">
    <location>
        <begin position="150"/>
        <end position="167"/>
    </location>
</feature>
<organism evidence="3 4">
    <name type="scientific">Spizellomyces punctatus (strain DAOM BR117)</name>
    <dbReference type="NCBI Taxonomy" id="645134"/>
    <lineage>
        <taxon>Eukaryota</taxon>
        <taxon>Fungi</taxon>
        <taxon>Fungi incertae sedis</taxon>
        <taxon>Chytridiomycota</taxon>
        <taxon>Chytridiomycota incertae sedis</taxon>
        <taxon>Chytridiomycetes</taxon>
        <taxon>Spizellomycetales</taxon>
        <taxon>Spizellomycetaceae</taxon>
        <taxon>Spizellomyces</taxon>
    </lineage>
</organism>
<evidence type="ECO:0000256" key="2">
    <source>
        <dbReference type="SAM" id="MobiDB-lite"/>
    </source>
</evidence>
<feature type="compositionally biased region" description="Basic and acidic residues" evidence="2">
    <location>
        <begin position="212"/>
        <end position="224"/>
    </location>
</feature>
<proteinExistence type="inferred from homology"/>
<keyword evidence="4" id="KW-1185">Reference proteome</keyword>
<feature type="compositionally biased region" description="Basic and acidic residues" evidence="2">
    <location>
        <begin position="247"/>
        <end position="259"/>
    </location>
</feature>
<evidence type="ECO:0000313" key="3">
    <source>
        <dbReference type="EMBL" id="KND00213.1"/>
    </source>
</evidence>
<feature type="compositionally biased region" description="Low complexity" evidence="2">
    <location>
        <begin position="225"/>
        <end position="246"/>
    </location>
</feature>
<name>A0A0L0HGI9_SPIPD</name>
<protein>
    <recommendedName>
        <fullName evidence="1">Protein YOP1</fullName>
    </recommendedName>
</protein>
<feature type="compositionally biased region" description="Polar residues" evidence="2">
    <location>
        <begin position="266"/>
        <end position="277"/>
    </location>
</feature>
<dbReference type="RefSeq" id="XP_016608252.1">
    <property type="nucleotide sequence ID" value="XM_016752783.1"/>
</dbReference>
<sequence>MFVSLAKIACYALGGYSTFKTVEGRPNVGKRQRWASFWITLTVFEVIEPILDWTIFWIPFYYNVKLLFLLALCYGRTKTTMPVFKKVIHPVLSHKRKHIEHYERRITESVTIVHTRVVTIVRRVTARLPQLQGPSISEPIIIEEDDAHPSQENDVNASETANFNQPKTDAAETAAVAAEVVTERQDEGDELEERLYPSVDEAKLGTTPSPLVHRDSAVDVREDVSSNSVAAAEASEASSTTTTTVSEKTDLDTAPKVDARPPLPRSVTSKLQRSRSVINRETESGRLGRGIQRSVSTTRLSPSAMEKVSKMKQGKEDPSGDDADVETAESGAESEQQSSVTQRRTTPVRDAKVTASRTRGASSSLSRATRGKSVEPTRRTSRSVTVKKD</sequence>
<feature type="compositionally biased region" description="Basic and acidic residues" evidence="2">
    <location>
        <begin position="307"/>
        <end position="318"/>
    </location>
</feature>
<dbReference type="InParanoid" id="A0A0L0HGI9"/>
<dbReference type="GeneID" id="27687991"/>
<dbReference type="eggNOG" id="KOG1726">
    <property type="taxonomic scope" value="Eukaryota"/>
</dbReference>
<evidence type="ECO:0000256" key="1">
    <source>
        <dbReference type="RuleBase" id="RU362006"/>
    </source>
</evidence>
<reference evidence="3 4" key="1">
    <citation type="submission" date="2009-08" db="EMBL/GenBank/DDBJ databases">
        <title>The Genome Sequence of Spizellomyces punctatus strain DAOM BR117.</title>
        <authorList>
            <consortium name="The Broad Institute Genome Sequencing Platform"/>
            <person name="Russ C."/>
            <person name="Cuomo C."/>
            <person name="Shea T."/>
            <person name="Young S.K."/>
            <person name="Zeng Q."/>
            <person name="Koehrsen M."/>
            <person name="Haas B."/>
            <person name="Borodovsky M."/>
            <person name="Guigo R."/>
            <person name="Alvarado L."/>
            <person name="Berlin A."/>
            <person name="Bochicchio J."/>
            <person name="Borenstein D."/>
            <person name="Chapman S."/>
            <person name="Chen Z."/>
            <person name="Engels R."/>
            <person name="Freedman E."/>
            <person name="Gellesch M."/>
            <person name="Goldberg J."/>
            <person name="Griggs A."/>
            <person name="Gujja S."/>
            <person name="Heiman D."/>
            <person name="Hepburn T."/>
            <person name="Howarth C."/>
            <person name="Jen D."/>
            <person name="Larson L."/>
            <person name="Lewis B."/>
            <person name="Mehta T."/>
            <person name="Park D."/>
            <person name="Pearson M."/>
            <person name="Roberts A."/>
            <person name="Saif S."/>
            <person name="Shenoy N."/>
            <person name="Sisk P."/>
            <person name="Stolte C."/>
            <person name="Sykes S."/>
            <person name="Thomson T."/>
            <person name="Walk T."/>
            <person name="White J."/>
            <person name="Yandava C."/>
            <person name="Burger G."/>
            <person name="Gray M.W."/>
            <person name="Holland P.W.H."/>
            <person name="King N."/>
            <person name="Lang F.B.F."/>
            <person name="Roger A.J."/>
            <person name="Ruiz-Trillo I."/>
            <person name="Lander E."/>
            <person name="Nusbaum C."/>
        </authorList>
    </citation>
    <scope>NUCLEOTIDE SEQUENCE [LARGE SCALE GENOMIC DNA]</scope>
    <source>
        <strain evidence="3 4">DAOM BR117</strain>
    </source>
</reference>
<feature type="compositionally biased region" description="Polar residues" evidence="2">
    <location>
        <begin position="355"/>
        <end position="367"/>
    </location>
</feature>
<dbReference type="AlphaFoldDB" id="A0A0L0HGI9"/>
<dbReference type="OMA" id="WMPWGWG"/>
<comment type="subcellular location">
    <subcellularLocation>
        <location evidence="1">Membrane</location>
        <topology evidence="1">Multi-pass membrane protein</topology>
    </subcellularLocation>
</comment>